<evidence type="ECO:0000256" key="6">
    <source>
        <dbReference type="ARBA" id="ARBA00012102"/>
    </source>
</evidence>
<evidence type="ECO:0000256" key="13">
    <source>
        <dbReference type="ARBA" id="ARBA00022993"/>
    </source>
</evidence>
<feature type="binding site" evidence="16">
    <location>
        <begin position="6"/>
        <end position="13"/>
    </location>
    <ligand>
        <name>ATP</name>
        <dbReference type="ChEBI" id="CHEBI:30616"/>
    </ligand>
</feature>
<dbReference type="Gene3D" id="3.30.420.40">
    <property type="match status" value="2"/>
</dbReference>
<keyword evidence="16" id="KW-0479">Metal-binding</keyword>
<evidence type="ECO:0000256" key="12">
    <source>
        <dbReference type="ARBA" id="ARBA00022958"/>
    </source>
</evidence>
<evidence type="ECO:0000256" key="4">
    <source>
        <dbReference type="ARBA" id="ARBA00005225"/>
    </source>
</evidence>
<keyword evidence="8 16" id="KW-0808">Transferase</keyword>
<comment type="cofactor">
    <cofactor evidence="2">
        <name>K(+)</name>
        <dbReference type="ChEBI" id="CHEBI:29103"/>
    </cofactor>
</comment>
<feature type="binding site" evidence="16">
    <location>
        <begin position="107"/>
        <end position="110"/>
    </location>
    <ligand>
        <name>substrate</name>
    </ligand>
</feature>
<keyword evidence="12 16" id="KW-0630">Potassium</keyword>
<dbReference type="InterPro" id="IPR004619">
    <property type="entry name" value="Type_III_PanK"/>
</dbReference>
<evidence type="ECO:0000256" key="16">
    <source>
        <dbReference type="HAMAP-Rule" id="MF_01274"/>
    </source>
</evidence>
<keyword evidence="9 16" id="KW-0547">Nucleotide-binding</keyword>
<dbReference type="CDD" id="cd24015">
    <property type="entry name" value="ASKHA_NBD_PanK-III"/>
    <property type="match status" value="1"/>
</dbReference>
<feature type="binding site" evidence="16">
    <location>
        <position position="132"/>
    </location>
    <ligand>
        <name>ATP</name>
        <dbReference type="ChEBI" id="CHEBI:30616"/>
    </ligand>
</feature>
<keyword evidence="18" id="KW-1185">Reference proteome</keyword>
<gene>
    <name evidence="16" type="primary">coaX</name>
    <name evidence="17" type="ORF">VLY81_02635</name>
</gene>
<evidence type="ECO:0000313" key="17">
    <source>
        <dbReference type="EMBL" id="WRP15092.1"/>
    </source>
</evidence>
<comment type="function">
    <text evidence="16">Catalyzes the phosphorylation of pantothenate (Pan), the first step in CoA biosynthesis.</text>
</comment>
<name>A0ABZ1BQK5_9FIRM</name>
<feature type="active site" description="Proton acceptor" evidence="16">
    <location>
        <position position="109"/>
    </location>
</feature>
<reference evidence="18" key="1">
    <citation type="submission" date="2023-12" db="EMBL/GenBank/DDBJ databases">
        <title>Novel isolates from deep terrestrial aquifers shed light on the physiology and ecology of the class Limnochordia.</title>
        <authorList>
            <person name="Karnachuk O.V."/>
            <person name="Lukina A.P."/>
            <person name="Avakyan M.R."/>
            <person name="Kadnikov V."/>
            <person name="Begmatov S."/>
            <person name="Beletsky A.V."/>
            <person name="Mardanov A.V."/>
            <person name="Ravin N.V."/>
        </authorList>
    </citation>
    <scope>NUCLEOTIDE SEQUENCE [LARGE SCALE GENOMIC DNA]</scope>
    <source>
        <strain evidence="18">LN</strain>
    </source>
</reference>
<dbReference type="NCBIfam" id="NF009855">
    <property type="entry name" value="PRK13321.1"/>
    <property type="match status" value="1"/>
</dbReference>
<organism evidence="17 18">
    <name type="scientific">Geochorda subterranea</name>
    <dbReference type="NCBI Taxonomy" id="3109564"/>
    <lineage>
        <taxon>Bacteria</taxon>
        <taxon>Bacillati</taxon>
        <taxon>Bacillota</taxon>
        <taxon>Limnochordia</taxon>
        <taxon>Limnochordales</taxon>
        <taxon>Geochordaceae</taxon>
        <taxon>Geochorda</taxon>
    </lineage>
</organism>
<comment type="subcellular location">
    <subcellularLocation>
        <location evidence="3 16">Cytoplasm</location>
    </subcellularLocation>
</comment>
<keyword evidence="7 16" id="KW-0963">Cytoplasm</keyword>
<sequence length="256" mass="27332">MLLAIDVGNTTTGVGVFEGDRLTHHWWLTTLRERTADELGLTVLNLMRLDRLSPRRLQGAAISSVVPSQTEPWQEACRRFFGVEALVVGPGVDAGVEVAYRIPEELGADRIVNAAAARHLYGAPVVVVDFGTATTFDVVDAHGRYLGGAIAPGVGISAEALFEHAARLPRVPLSRPPSAIGRTTAESVQSGIVFGFAGQVDALVRRIARELGVRPRVVATGGLAPLIAPESETIEEVNPVLTLVGLRLVLERQQGR</sequence>
<comment type="cofactor">
    <cofactor evidence="16">
        <name>NH4(+)</name>
        <dbReference type="ChEBI" id="CHEBI:28938"/>
    </cofactor>
    <cofactor evidence="16">
        <name>K(+)</name>
        <dbReference type="ChEBI" id="CHEBI:29103"/>
    </cofactor>
    <text evidence="16">A monovalent cation. Ammonium or potassium.</text>
</comment>
<proteinExistence type="inferred from homology"/>
<evidence type="ECO:0000256" key="11">
    <source>
        <dbReference type="ARBA" id="ARBA00022840"/>
    </source>
</evidence>
<evidence type="ECO:0000256" key="15">
    <source>
        <dbReference type="ARBA" id="ARBA00040883"/>
    </source>
</evidence>
<comment type="subunit">
    <text evidence="5 16">Homodimer.</text>
</comment>
<dbReference type="PANTHER" id="PTHR34265">
    <property type="entry name" value="TYPE III PANTOTHENATE KINASE"/>
    <property type="match status" value="1"/>
</dbReference>
<feature type="binding site" evidence="16">
    <location>
        <position position="184"/>
    </location>
    <ligand>
        <name>substrate</name>
    </ligand>
</feature>
<evidence type="ECO:0000313" key="18">
    <source>
        <dbReference type="Proteomes" id="UP001333102"/>
    </source>
</evidence>
<accession>A0ABZ1BQK5</accession>
<dbReference type="SUPFAM" id="SSF53067">
    <property type="entry name" value="Actin-like ATPase domain"/>
    <property type="match status" value="2"/>
</dbReference>
<dbReference type="Proteomes" id="UP001333102">
    <property type="component" value="Chromosome"/>
</dbReference>
<dbReference type="Pfam" id="PF03309">
    <property type="entry name" value="Pan_kinase"/>
    <property type="match status" value="1"/>
</dbReference>
<evidence type="ECO:0000256" key="1">
    <source>
        <dbReference type="ARBA" id="ARBA00001206"/>
    </source>
</evidence>
<dbReference type="InterPro" id="IPR043129">
    <property type="entry name" value="ATPase_NBD"/>
</dbReference>
<comment type="pathway">
    <text evidence="4 16">Cofactor biosynthesis; coenzyme A biosynthesis; CoA from (R)-pantothenate: step 1/5.</text>
</comment>
<evidence type="ECO:0000256" key="5">
    <source>
        <dbReference type="ARBA" id="ARBA00011738"/>
    </source>
</evidence>
<keyword evidence="10 16" id="KW-0418">Kinase</keyword>
<evidence type="ECO:0000256" key="2">
    <source>
        <dbReference type="ARBA" id="ARBA00001958"/>
    </source>
</evidence>
<evidence type="ECO:0000256" key="14">
    <source>
        <dbReference type="ARBA" id="ARBA00038036"/>
    </source>
</evidence>
<evidence type="ECO:0000256" key="8">
    <source>
        <dbReference type="ARBA" id="ARBA00022679"/>
    </source>
</evidence>
<protein>
    <recommendedName>
        <fullName evidence="15 16">Type III pantothenate kinase</fullName>
        <ecNumber evidence="6 16">2.7.1.33</ecNumber>
    </recommendedName>
    <alternativeName>
        <fullName evidence="16">PanK-III</fullName>
    </alternativeName>
    <alternativeName>
        <fullName evidence="16">Pantothenic acid kinase</fullName>
    </alternativeName>
</protein>
<keyword evidence="11 16" id="KW-0067">ATP-binding</keyword>
<dbReference type="RefSeq" id="WP_324669481.1">
    <property type="nucleotide sequence ID" value="NZ_CP141614.1"/>
</dbReference>
<feature type="binding site" evidence="16">
    <location>
        <position position="100"/>
    </location>
    <ligand>
        <name>substrate</name>
    </ligand>
</feature>
<dbReference type="EC" id="2.7.1.33" evidence="6 16"/>
<dbReference type="HAMAP" id="MF_01274">
    <property type="entry name" value="Pantothen_kinase_3"/>
    <property type="match status" value="1"/>
</dbReference>
<evidence type="ECO:0000256" key="9">
    <source>
        <dbReference type="ARBA" id="ARBA00022741"/>
    </source>
</evidence>
<comment type="catalytic activity">
    <reaction evidence="1 16">
        <text>(R)-pantothenate + ATP = (R)-4'-phosphopantothenate + ADP + H(+)</text>
        <dbReference type="Rhea" id="RHEA:16373"/>
        <dbReference type="ChEBI" id="CHEBI:10986"/>
        <dbReference type="ChEBI" id="CHEBI:15378"/>
        <dbReference type="ChEBI" id="CHEBI:29032"/>
        <dbReference type="ChEBI" id="CHEBI:30616"/>
        <dbReference type="ChEBI" id="CHEBI:456216"/>
        <dbReference type="EC" id="2.7.1.33"/>
    </reaction>
</comment>
<feature type="binding site" evidence="16">
    <location>
        <position position="129"/>
    </location>
    <ligand>
        <name>K(+)</name>
        <dbReference type="ChEBI" id="CHEBI:29103"/>
    </ligand>
</feature>
<dbReference type="PANTHER" id="PTHR34265:SF1">
    <property type="entry name" value="TYPE III PANTOTHENATE KINASE"/>
    <property type="match status" value="1"/>
</dbReference>
<comment type="similarity">
    <text evidence="14 16">Belongs to the type III pantothenate kinase family.</text>
</comment>
<dbReference type="GO" id="GO:0004594">
    <property type="term" value="F:pantothenate kinase activity"/>
    <property type="evidence" value="ECO:0007669"/>
    <property type="project" value="UniProtKB-EC"/>
</dbReference>
<evidence type="ECO:0000256" key="10">
    <source>
        <dbReference type="ARBA" id="ARBA00022777"/>
    </source>
</evidence>
<evidence type="ECO:0000256" key="7">
    <source>
        <dbReference type="ARBA" id="ARBA00022490"/>
    </source>
</evidence>
<keyword evidence="13 16" id="KW-0173">Coenzyme A biosynthesis</keyword>
<dbReference type="EMBL" id="CP141614">
    <property type="protein sequence ID" value="WRP15092.1"/>
    <property type="molecule type" value="Genomic_DNA"/>
</dbReference>
<dbReference type="NCBIfam" id="TIGR00671">
    <property type="entry name" value="baf"/>
    <property type="match status" value="1"/>
</dbReference>
<evidence type="ECO:0000256" key="3">
    <source>
        <dbReference type="ARBA" id="ARBA00004496"/>
    </source>
</evidence>